<dbReference type="EMBL" id="WNTK01000013">
    <property type="protein sequence ID" value="KAG9474259.1"/>
    <property type="molecule type" value="Genomic_DNA"/>
</dbReference>
<proteinExistence type="predicted"/>
<dbReference type="PANTHER" id="PTHR16165:SF3">
    <property type="entry name" value="NXPE FAMILY MEMBER 1"/>
    <property type="match status" value="1"/>
</dbReference>
<reference evidence="2" key="1">
    <citation type="thesis" date="2020" institute="ProQuest LLC" country="789 East Eisenhower Parkway, Ann Arbor, MI, USA">
        <title>Comparative Genomics and Chromosome Evolution.</title>
        <authorList>
            <person name="Mudd A.B."/>
        </authorList>
    </citation>
    <scope>NUCLEOTIDE SEQUENCE</scope>
    <source>
        <strain evidence="2">HN-11 Male</strain>
        <tissue evidence="2">Kidney and liver</tissue>
    </source>
</reference>
<dbReference type="Proteomes" id="UP000770717">
    <property type="component" value="Unassembled WGS sequence"/>
</dbReference>
<dbReference type="AlphaFoldDB" id="A0A8J6K3S5"/>
<feature type="domain" description="NXPE C-terminal" evidence="1">
    <location>
        <begin position="27"/>
        <end position="250"/>
    </location>
</feature>
<dbReference type="OrthoDB" id="2112051at2759"/>
<gene>
    <name evidence="2" type="ORF">GDO78_004528</name>
</gene>
<feature type="non-terminal residue" evidence="2">
    <location>
        <position position="250"/>
    </location>
</feature>
<evidence type="ECO:0000259" key="1">
    <source>
        <dbReference type="Pfam" id="PF24536"/>
    </source>
</evidence>
<evidence type="ECO:0000313" key="2">
    <source>
        <dbReference type="EMBL" id="KAG9474259.1"/>
    </source>
</evidence>
<keyword evidence="3" id="KW-1185">Reference proteome</keyword>
<dbReference type="PANTHER" id="PTHR16165">
    <property type="entry name" value="NXPE FAMILY MEMBER"/>
    <property type="match status" value="1"/>
</dbReference>
<dbReference type="InterPro" id="IPR057106">
    <property type="entry name" value="NXPE4_C"/>
</dbReference>
<evidence type="ECO:0000313" key="3">
    <source>
        <dbReference type="Proteomes" id="UP000770717"/>
    </source>
</evidence>
<name>A0A8J6K3S5_ELECQ</name>
<dbReference type="Pfam" id="PF24536">
    <property type="entry name" value="NXPE4_C"/>
    <property type="match status" value="1"/>
</dbReference>
<sequence length="250" mass="29188">SSRKMSTKCQTGMSPPFPSGYFLHNHWFPIYCSLSTNEPFSHIETCLANKIIYLMGDSTLRQWIEYFPKVMKNFKFFNNHGIGWHKSYFGYDLRNHIYIQWKKHGHPFVTQSFFSMKDHAYITNEIDRLGGGANTIIVISVGQHFRPFPLDLFIRRVLNIRKAIENLFLRSPETKVIIKSENTREMNSDVERFSDFHGYIQYLLVKDIFRGLNVGVVDAWDMTTACGSRVVHPPEIVVKNQINLFLSHIC</sequence>
<comment type="caution">
    <text evidence="2">The sequence shown here is derived from an EMBL/GenBank/DDBJ whole genome shotgun (WGS) entry which is preliminary data.</text>
</comment>
<accession>A0A8J6K3S5</accession>
<organism evidence="2 3">
    <name type="scientific">Eleutherodactylus coqui</name>
    <name type="common">Puerto Rican coqui</name>
    <dbReference type="NCBI Taxonomy" id="57060"/>
    <lineage>
        <taxon>Eukaryota</taxon>
        <taxon>Metazoa</taxon>
        <taxon>Chordata</taxon>
        <taxon>Craniata</taxon>
        <taxon>Vertebrata</taxon>
        <taxon>Euteleostomi</taxon>
        <taxon>Amphibia</taxon>
        <taxon>Batrachia</taxon>
        <taxon>Anura</taxon>
        <taxon>Neobatrachia</taxon>
        <taxon>Hyloidea</taxon>
        <taxon>Eleutherodactylidae</taxon>
        <taxon>Eleutherodactylinae</taxon>
        <taxon>Eleutherodactylus</taxon>
        <taxon>Eleutherodactylus</taxon>
    </lineage>
</organism>
<protein>
    <recommendedName>
        <fullName evidence="1">NXPE C-terminal domain-containing protein</fullName>
    </recommendedName>
</protein>